<evidence type="ECO:0000259" key="2">
    <source>
        <dbReference type="PROSITE" id="PS50995"/>
    </source>
</evidence>
<dbReference type="PROSITE" id="PS50995">
    <property type="entry name" value="HTH_MARR_2"/>
    <property type="match status" value="1"/>
</dbReference>
<reference evidence="3 4" key="1">
    <citation type="submission" date="2024-06" db="EMBL/GenBank/DDBJ databases">
        <title>Sorghum-associated microbial communities from plants grown in Nebraska, USA.</title>
        <authorList>
            <person name="Schachtman D."/>
        </authorList>
    </citation>
    <scope>NUCLEOTIDE SEQUENCE [LARGE SCALE GENOMIC DNA]</scope>
    <source>
        <strain evidence="3 4">2709</strain>
    </source>
</reference>
<dbReference type="Gene3D" id="1.10.10.10">
    <property type="entry name" value="Winged helix-like DNA-binding domain superfamily/Winged helix DNA-binding domain"/>
    <property type="match status" value="1"/>
</dbReference>
<dbReference type="InterPro" id="IPR039422">
    <property type="entry name" value="MarR/SlyA-like"/>
</dbReference>
<proteinExistence type="predicted"/>
<name>A0ABV2Q8X2_9BURK</name>
<feature type="region of interest" description="Disordered" evidence="1">
    <location>
        <begin position="152"/>
        <end position="183"/>
    </location>
</feature>
<dbReference type="PRINTS" id="PR00598">
    <property type="entry name" value="HTHMARR"/>
</dbReference>
<dbReference type="InterPro" id="IPR036390">
    <property type="entry name" value="WH_DNA-bd_sf"/>
</dbReference>
<sequence length="183" mass="20881">MSFAQPATVDDLLNYRLNRLLASSGALVTRICEGRYGITRREWRLICILADHGAMSPSQLAERSHLERPRVSRHVSDLVTKKLFERVVDPDDRRRAWVNITPRGRTLHAEFFPQSVHLNNLVLSTLNEVELRAFDMAMTKLTDAADALVKSHPLPERADRRHGGRRRGSVGKFTEVPHLGDRR</sequence>
<dbReference type="SMART" id="SM00347">
    <property type="entry name" value="HTH_MARR"/>
    <property type="match status" value="1"/>
</dbReference>
<evidence type="ECO:0000313" key="4">
    <source>
        <dbReference type="Proteomes" id="UP001549320"/>
    </source>
</evidence>
<keyword evidence="3" id="KW-0238">DNA-binding</keyword>
<dbReference type="Proteomes" id="UP001549320">
    <property type="component" value="Unassembled WGS sequence"/>
</dbReference>
<evidence type="ECO:0000256" key="1">
    <source>
        <dbReference type="SAM" id="MobiDB-lite"/>
    </source>
</evidence>
<protein>
    <submittedName>
        <fullName evidence="3">DNA-binding MarR family transcriptional regulator</fullName>
    </submittedName>
</protein>
<comment type="caution">
    <text evidence="3">The sequence shown here is derived from an EMBL/GenBank/DDBJ whole genome shotgun (WGS) entry which is preliminary data.</text>
</comment>
<dbReference type="RefSeq" id="WP_354443919.1">
    <property type="nucleotide sequence ID" value="NZ_JBEPSH010000005.1"/>
</dbReference>
<organism evidence="3 4">
    <name type="scientific">Ottowia thiooxydans</name>
    <dbReference type="NCBI Taxonomy" id="219182"/>
    <lineage>
        <taxon>Bacteria</taxon>
        <taxon>Pseudomonadati</taxon>
        <taxon>Pseudomonadota</taxon>
        <taxon>Betaproteobacteria</taxon>
        <taxon>Burkholderiales</taxon>
        <taxon>Comamonadaceae</taxon>
        <taxon>Ottowia</taxon>
    </lineage>
</organism>
<feature type="domain" description="HTH marR-type" evidence="2">
    <location>
        <begin position="10"/>
        <end position="143"/>
    </location>
</feature>
<dbReference type="EMBL" id="JBEPSH010000005">
    <property type="protein sequence ID" value="MET4577486.1"/>
    <property type="molecule type" value="Genomic_DNA"/>
</dbReference>
<dbReference type="GO" id="GO:0003677">
    <property type="term" value="F:DNA binding"/>
    <property type="evidence" value="ECO:0007669"/>
    <property type="project" value="UniProtKB-KW"/>
</dbReference>
<dbReference type="InterPro" id="IPR036388">
    <property type="entry name" value="WH-like_DNA-bd_sf"/>
</dbReference>
<dbReference type="PANTHER" id="PTHR33164:SF43">
    <property type="entry name" value="HTH-TYPE TRANSCRIPTIONAL REPRESSOR YETL"/>
    <property type="match status" value="1"/>
</dbReference>
<dbReference type="SUPFAM" id="SSF46785">
    <property type="entry name" value="Winged helix' DNA-binding domain"/>
    <property type="match status" value="1"/>
</dbReference>
<gene>
    <name evidence="3" type="ORF">ABIE13_002597</name>
</gene>
<accession>A0ABV2Q8X2</accession>
<evidence type="ECO:0000313" key="3">
    <source>
        <dbReference type="EMBL" id="MET4577486.1"/>
    </source>
</evidence>
<dbReference type="InterPro" id="IPR000835">
    <property type="entry name" value="HTH_MarR-typ"/>
</dbReference>
<dbReference type="Pfam" id="PF12802">
    <property type="entry name" value="MarR_2"/>
    <property type="match status" value="1"/>
</dbReference>
<keyword evidence="4" id="KW-1185">Reference proteome</keyword>
<dbReference type="PANTHER" id="PTHR33164">
    <property type="entry name" value="TRANSCRIPTIONAL REGULATOR, MARR FAMILY"/>
    <property type="match status" value="1"/>
</dbReference>